<reference evidence="2 3" key="1">
    <citation type="submission" date="2020-10" db="EMBL/GenBank/DDBJ databases">
        <title>Phylogeny of dyella-like bacteria.</title>
        <authorList>
            <person name="Fu J."/>
        </authorList>
    </citation>
    <scope>NUCLEOTIDE SEQUENCE [LARGE SCALE GENOMIC DNA]</scope>
    <source>
        <strain evidence="2 3">Gsoil3046</strain>
    </source>
</reference>
<proteinExistence type="predicted"/>
<dbReference type="EMBL" id="JADIKM010000002">
    <property type="protein sequence ID" value="MFK2904280.1"/>
    <property type="molecule type" value="Genomic_DNA"/>
</dbReference>
<keyword evidence="3" id="KW-1185">Reference proteome</keyword>
<keyword evidence="1" id="KW-0732">Signal</keyword>
<protein>
    <submittedName>
        <fullName evidence="2">Uncharacterized protein</fullName>
    </submittedName>
</protein>
<evidence type="ECO:0000313" key="3">
    <source>
        <dbReference type="Proteomes" id="UP001620460"/>
    </source>
</evidence>
<dbReference type="RefSeq" id="WP_404632609.1">
    <property type="nucleotide sequence ID" value="NZ_JADIKM010000002.1"/>
</dbReference>
<feature type="signal peptide" evidence="1">
    <location>
        <begin position="1"/>
        <end position="25"/>
    </location>
</feature>
<evidence type="ECO:0000256" key="1">
    <source>
        <dbReference type="SAM" id="SignalP"/>
    </source>
</evidence>
<dbReference type="Proteomes" id="UP001620460">
    <property type="component" value="Unassembled WGS sequence"/>
</dbReference>
<feature type="chain" id="PRO_5047149659" evidence="1">
    <location>
        <begin position="26"/>
        <end position="219"/>
    </location>
</feature>
<name>A0ABW8JX77_9GAMM</name>
<gene>
    <name evidence="2" type="ORF">ISP17_09910</name>
</gene>
<sequence>MRKKICWLALLMVLGFFMLGGAAMAQVVSIGDVNGLKTFRWGGVTFEIPKEFFFGFRPYTHEDKEVWIQFGYINSKVTFVSPNEDGYDFWIDVHVRLINTEDPKAALATIHRAGLPFEKVSALGRAEFGGMTYLGSSSLGPYFRMNGQDVYVGCHQVIHGRGLFPNVGSNALNDKYFCNTAFALPGGLYAWMTLSGVHLSEVAKAIVEAQRKVHSFINE</sequence>
<accession>A0ABW8JX77</accession>
<comment type="caution">
    <text evidence="2">The sequence shown here is derived from an EMBL/GenBank/DDBJ whole genome shotgun (WGS) entry which is preliminary data.</text>
</comment>
<evidence type="ECO:0000313" key="2">
    <source>
        <dbReference type="EMBL" id="MFK2904280.1"/>
    </source>
</evidence>
<organism evidence="2 3">
    <name type="scientific">Dyella ginsengisoli</name>
    <dbReference type="NCBI Taxonomy" id="363848"/>
    <lineage>
        <taxon>Bacteria</taxon>
        <taxon>Pseudomonadati</taxon>
        <taxon>Pseudomonadota</taxon>
        <taxon>Gammaproteobacteria</taxon>
        <taxon>Lysobacterales</taxon>
        <taxon>Rhodanobacteraceae</taxon>
        <taxon>Dyella</taxon>
    </lineage>
</organism>